<feature type="binding site" evidence="13">
    <location>
        <position position="109"/>
    </location>
    <ligand>
        <name>Mg(2+)</name>
        <dbReference type="ChEBI" id="CHEBI:18420"/>
    </ligand>
</feature>
<evidence type="ECO:0000256" key="13">
    <source>
        <dbReference type="PIRSR" id="PIRSR603542-2"/>
    </source>
</evidence>
<sequence>MHITHHTISLARHTLHRIDFDPATLTPGDLLWLPYHAELAAAGRKRQAEHLAGRIAAVHALQPFGSTAAPVIGAQRQPCWPPGLFGSITHCENHALAVVARHPIGVDSESLFSSELCAELTESIITSAERAVLEASGLPYPLALTLAFSAKESLYKAFSHRALPLPGFTSAAITHLDPRYLTLRFRATFSPQLVDQQATVYWQTDNAKVVTLAVS</sequence>
<evidence type="ECO:0000259" key="14">
    <source>
        <dbReference type="Pfam" id="PF01648"/>
    </source>
</evidence>
<dbReference type="PANTHER" id="PTHR38096:SF1">
    <property type="entry name" value="ENTEROBACTIN SYNTHASE COMPONENT D"/>
    <property type="match status" value="1"/>
</dbReference>
<comment type="catalytic activity">
    <reaction evidence="10">
        <text>apo-[aryl-carrier protein] + CoA = holo-[aryl-carrier protein] + adenosine 3',5'-bisphosphate + H(+)</text>
        <dbReference type="Rhea" id="RHEA:48404"/>
        <dbReference type="Rhea" id="RHEA-COMP:15903"/>
        <dbReference type="Rhea" id="RHEA-COMP:17557"/>
        <dbReference type="ChEBI" id="CHEBI:15378"/>
        <dbReference type="ChEBI" id="CHEBI:29999"/>
        <dbReference type="ChEBI" id="CHEBI:57287"/>
        <dbReference type="ChEBI" id="CHEBI:58343"/>
        <dbReference type="ChEBI" id="CHEBI:64479"/>
    </reaction>
</comment>
<dbReference type="UniPathway" id="UPA00017"/>
<evidence type="ECO:0000256" key="6">
    <source>
        <dbReference type="ARBA" id="ARBA00022679"/>
    </source>
</evidence>
<evidence type="ECO:0000256" key="4">
    <source>
        <dbReference type="ARBA" id="ARBA00011503"/>
    </source>
</evidence>
<proteinExistence type="inferred from homology"/>
<dbReference type="PANTHER" id="PTHR38096">
    <property type="entry name" value="ENTEROBACTIN SYNTHASE COMPONENT D"/>
    <property type="match status" value="1"/>
</dbReference>
<evidence type="ECO:0000256" key="9">
    <source>
        <dbReference type="ARBA" id="ARBA00031996"/>
    </source>
</evidence>
<evidence type="ECO:0000313" key="16">
    <source>
        <dbReference type="EMBL" id="SCB93433.1"/>
    </source>
</evidence>
<keyword evidence="17" id="KW-1185">Reference proteome</keyword>
<keyword evidence="7" id="KW-0259">Enterobactin biosynthesis</keyword>
<reference evidence="17" key="1">
    <citation type="submission" date="2016-08" db="EMBL/GenBank/DDBJ databases">
        <authorList>
            <person name="Varghese N."/>
            <person name="Submissions Spin"/>
        </authorList>
    </citation>
    <scope>NUCLEOTIDE SEQUENCE [LARGE SCALE GENOMIC DNA]</scope>
    <source>
        <strain evidence="17">REICA_082</strain>
    </source>
</reference>
<dbReference type="InterPro" id="IPR008278">
    <property type="entry name" value="4-PPantetheinyl_Trfase_dom"/>
</dbReference>
<dbReference type="Pfam" id="PF17837">
    <property type="entry name" value="4PPT_N"/>
    <property type="match status" value="1"/>
</dbReference>
<keyword evidence="6" id="KW-0808">Transferase</keyword>
<evidence type="ECO:0000256" key="3">
    <source>
        <dbReference type="ARBA" id="ARBA00008342"/>
    </source>
</evidence>
<dbReference type="SUPFAM" id="SSF56214">
    <property type="entry name" value="4'-phosphopantetheinyl transferase"/>
    <property type="match status" value="1"/>
</dbReference>
<dbReference type="InterPro" id="IPR003542">
    <property type="entry name" value="Enbac_synth_compD-like"/>
</dbReference>
<evidence type="ECO:0000256" key="5">
    <source>
        <dbReference type="ARBA" id="ARBA00019087"/>
    </source>
</evidence>
<feature type="binding site" evidence="12">
    <location>
        <position position="156"/>
    </location>
    <ligand>
        <name>CoA</name>
        <dbReference type="ChEBI" id="CHEBI:57287"/>
    </ligand>
</feature>
<evidence type="ECO:0000256" key="2">
    <source>
        <dbReference type="ARBA" id="ARBA00004993"/>
    </source>
</evidence>
<evidence type="ECO:0000256" key="11">
    <source>
        <dbReference type="ARBA" id="ARBA00049191"/>
    </source>
</evidence>
<feature type="binding site" evidence="12">
    <location>
        <position position="46"/>
    </location>
    <ligand>
        <name>CoA</name>
        <dbReference type="ChEBI" id="CHEBI:57287"/>
    </ligand>
</feature>
<comment type="similarity">
    <text evidence="3">Belongs to the P-Pant transferase superfamily. EntD family.</text>
</comment>
<dbReference type="Proteomes" id="UP000198975">
    <property type="component" value="Unassembled WGS sequence"/>
</dbReference>
<dbReference type="EMBL" id="FMAY01000003">
    <property type="protein sequence ID" value="SCB93433.1"/>
    <property type="molecule type" value="Genomic_DNA"/>
</dbReference>
<feature type="binding site" evidence="13">
    <location>
        <position position="107"/>
    </location>
    <ligand>
        <name>Mg(2+)</name>
        <dbReference type="ChEBI" id="CHEBI:18420"/>
    </ligand>
</feature>
<organism evidence="16 17">
    <name type="scientific">Kosakonia oryzendophytica</name>
    <dbReference type="NCBI Taxonomy" id="1005665"/>
    <lineage>
        <taxon>Bacteria</taxon>
        <taxon>Pseudomonadati</taxon>
        <taxon>Pseudomonadota</taxon>
        <taxon>Gammaproteobacteria</taxon>
        <taxon>Enterobacterales</taxon>
        <taxon>Enterobacteriaceae</taxon>
        <taxon>Kosakonia</taxon>
    </lineage>
</organism>
<gene>
    <name evidence="16" type="ORF">GA0061071_10322</name>
</gene>
<dbReference type="AlphaFoldDB" id="A0A1C4AFS3"/>
<evidence type="ECO:0000259" key="15">
    <source>
        <dbReference type="Pfam" id="PF17837"/>
    </source>
</evidence>
<feature type="binding site" evidence="12">
    <location>
        <begin position="89"/>
        <end position="90"/>
    </location>
    <ligand>
        <name>CoA</name>
        <dbReference type="ChEBI" id="CHEBI:57287"/>
    </ligand>
</feature>
<evidence type="ECO:0000256" key="8">
    <source>
        <dbReference type="ARBA" id="ARBA00029894"/>
    </source>
</evidence>
<comment type="catalytic activity">
    <reaction evidence="11">
        <text>apo-[peptidyl-carrier protein] + CoA = holo-[peptidyl-carrier protein] + adenosine 3',5'-bisphosphate + H(+)</text>
        <dbReference type="Rhea" id="RHEA:46228"/>
        <dbReference type="Rhea" id="RHEA-COMP:11479"/>
        <dbReference type="Rhea" id="RHEA-COMP:11480"/>
        <dbReference type="ChEBI" id="CHEBI:15378"/>
        <dbReference type="ChEBI" id="CHEBI:29999"/>
        <dbReference type="ChEBI" id="CHEBI:57287"/>
        <dbReference type="ChEBI" id="CHEBI:58343"/>
        <dbReference type="ChEBI" id="CHEBI:64479"/>
    </reaction>
</comment>
<feature type="binding site" evidence="12">
    <location>
        <position position="107"/>
    </location>
    <ligand>
        <name>CoA</name>
        <dbReference type="ChEBI" id="CHEBI:57287"/>
    </ligand>
</feature>
<protein>
    <recommendedName>
        <fullName evidence="5">Enterobactin synthase component D</fullName>
    </recommendedName>
    <alternativeName>
        <fullName evidence="8">4'-phosphopantetheinyl transferase EntD</fullName>
    </alternativeName>
    <alternativeName>
        <fullName evidence="9">Enterochelin synthase D</fullName>
    </alternativeName>
</protein>
<feature type="binding site" evidence="12">
    <location>
        <position position="152"/>
    </location>
    <ligand>
        <name>CoA</name>
        <dbReference type="ChEBI" id="CHEBI:57287"/>
    </ligand>
</feature>
<dbReference type="InterPro" id="IPR037143">
    <property type="entry name" value="4-PPantetheinyl_Trfase_dom_sf"/>
</dbReference>
<dbReference type="NCBIfam" id="NF007604">
    <property type="entry name" value="PRK10251.1"/>
    <property type="match status" value="1"/>
</dbReference>
<comment type="cofactor">
    <cofactor evidence="13">
        <name>Mg(2+)</name>
        <dbReference type="ChEBI" id="CHEBI:18420"/>
    </cofactor>
</comment>
<accession>A0A1C4AFS3</accession>
<name>A0A1C4AFS3_9ENTR</name>
<evidence type="ECO:0000256" key="7">
    <source>
        <dbReference type="ARBA" id="ARBA00023191"/>
    </source>
</evidence>
<keyword evidence="13" id="KW-0460">Magnesium</keyword>
<feature type="domain" description="4'-phosphopantetheinyl transferase" evidence="14">
    <location>
        <begin position="103"/>
        <end position="190"/>
    </location>
</feature>
<comment type="pathway">
    <text evidence="2">Siderophore biosynthesis; enterobactin biosynthesis.</text>
</comment>
<dbReference type="RefSeq" id="WP_088236698.1">
    <property type="nucleotide sequence ID" value="NZ_FMAY01000003.1"/>
</dbReference>
<dbReference type="GO" id="GO:0000287">
    <property type="term" value="F:magnesium ion binding"/>
    <property type="evidence" value="ECO:0007669"/>
    <property type="project" value="InterPro"/>
</dbReference>
<dbReference type="InterPro" id="IPR041354">
    <property type="entry name" value="4PPT_N"/>
</dbReference>
<dbReference type="GO" id="GO:0008897">
    <property type="term" value="F:holo-[acyl-carrier-protein] synthase activity"/>
    <property type="evidence" value="ECO:0007669"/>
    <property type="project" value="InterPro"/>
</dbReference>
<comment type="function">
    <text evidence="1">Involved in the biosynthesis of the siderophore enterobactin (enterochelin), which is a macrocyclic trimeric lactone of N-(2,3-dihydroxybenzoyl)-serine. The serine trilactone serves as a scaffolding for the three catechol functionalities that provide hexadentate coordination for the tightly ligated iron(2+) atoms. Plays an essential role in the assembly of the enterobactin by catalyzing the transfer of the 4'-phosphopantetheine (Ppant) moiety from coenzyme A to the apo-domains of both EntB (ArCP domain) and EntF (PCP domain) to yield their holo-forms which make them competent for the activation of 2,3-dihydroxybenzoate (DHB) and L-serine, respectively.</text>
</comment>
<feature type="binding site" evidence="12">
    <location>
        <position position="54"/>
    </location>
    <ligand>
        <name>CoA</name>
        <dbReference type="ChEBI" id="CHEBI:57287"/>
    </ligand>
</feature>
<feature type="domain" description="4'-phosphopantetheinyl transferase N-terminal" evidence="15">
    <location>
        <begin position="38"/>
        <end position="100"/>
    </location>
</feature>
<evidence type="ECO:0000256" key="1">
    <source>
        <dbReference type="ARBA" id="ARBA00003937"/>
    </source>
</evidence>
<evidence type="ECO:0000313" key="17">
    <source>
        <dbReference type="Proteomes" id="UP000198975"/>
    </source>
</evidence>
<dbReference type="GO" id="GO:0009366">
    <property type="term" value="C:enterobactin synthetase complex"/>
    <property type="evidence" value="ECO:0007669"/>
    <property type="project" value="InterPro"/>
</dbReference>
<keyword evidence="13" id="KW-0479">Metal-binding</keyword>
<dbReference type="Pfam" id="PF01648">
    <property type="entry name" value="ACPS"/>
    <property type="match status" value="1"/>
</dbReference>
<evidence type="ECO:0000256" key="12">
    <source>
        <dbReference type="PIRSR" id="PIRSR603542-1"/>
    </source>
</evidence>
<dbReference type="PRINTS" id="PR01399">
    <property type="entry name" value="ENTSNTHTASED"/>
</dbReference>
<comment type="subunit">
    <text evidence="4">EntB, EntD, EntE, and EntF form a multienzyme complex called enterobactin synthase.</text>
</comment>
<dbReference type="GO" id="GO:0009239">
    <property type="term" value="P:enterobactin biosynthetic process"/>
    <property type="evidence" value="ECO:0007669"/>
    <property type="project" value="UniProtKB-UniPathway"/>
</dbReference>
<dbReference type="OrthoDB" id="8210607at2"/>
<evidence type="ECO:0000256" key="10">
    <source>
        <dbReference type="ARBA" id="ARBA00049176"/>
    </source>
</evidence>
<dbReference type="GO" id="GO:0005886">
    <property type="term" value="C:plasma membrane"/>
    <property type="evidence" value="ECO:0007669"/>
    <property type="project" value="TreeGrafter"/>
</dbReference>